<evidence type="ECO:0000313" key="4">
    <source>
        <dbReference type="EMBL" id="TGY88120.1"/>
    </source>
</evidence>
<dbReference type="Pfam" id="PF04379">
    <property type="entry name" value="DUF525"/>
    <property type="match status" value="1"/>
</dbReference>
<evidence type="ECO:0000313" key="5">
    <source>
        <dbReference type="Proteomes" id="UP000308054"/>
    </source>
</evidence>
<evidence type="ECO:0000256" key="1">
    <source>
        <dbReference type="ARBA" id="ARBA00017693"/>
    </source>
</evidence>
<dbReference type="InterPro" id="IPR036767">
    <property type="entry name" value="ApaG_sf"/>
</dbReference>
<accession>A0A4S2GY16</accession>
<dbReference type="NCBIfam" id="NF003967">
    <property type="entry name" value="PRK05461.1"/>
    <property type="match status" value="1"/>
</dbReference>
<organism evidence="4 5">
    <name type="scientific">Marinicauda algicola</name>
    <dbReference type="NCBI Taxonomy" id="2029849"/>
    <lineage>
        <taxon>Bacteria</taxon>
        <taxon>Pseudomonadati</taxon>
        <taxon>Pseudomonadota</taxon>
        <taxon>Alphaproteobacteria</taxon>
        <taxon>Maricaulales</taxon>
        <taxon>Maricaulaceae</taxon>
        <taxon>Marinicauda</taxon>
    </lineage>
</organism>
<reference evidence="4 5" key="1">
    <citation type="journal article" date="2017" name="Int. J. Syst. Evol. Microbiol.">
        <title>Marinicauda algicola sp. nov., isolated from a marine red alga Rhodosorus marinus.</title>
        <authorList>
            <person name="Jeong S.E."/>
            <person name="Jeon S.H."/>
            <person name="Chun B.H."/>
            <person name="Kim D.W."/>
            <person name="Jeon C.O."/>
        </authorList>
    </citation>
    <scope>NUCLEOTIDE SEQUENCE [LARGE SCALE GENOMIC DNA]</scope>
    <source>
        <strain evidence="4 5">JCM 31718</strain>
    </source>
</reference>
<gene>
    <name evidence="2 4" type="primary">apaG</name>
    <name evidence="4" type="ORF">E5163_09765</name>
</gene>
<sequence>MYKSETRGVVIKVEPDYLEEESEPSENRYIWAYTVEIENQGPETVQLLTREWQITDARGVTEIVRGDGVVGEQPVLKPGERFRYTSGAPLATSSGFMRGHYGMRASGGETFAASIPAFALDSPYDRMTFH</sequence>
<dbReference type="SUPFAM" id="SSF110069">
    <property type="entry name" value="ApaG-like"/>
    <property type="match status" value="1"/>
</dbReference>
<dbReference type="GO" id="GO:0070987">
    <property type="term" value="P:error-free translesion synthesis"/>
    <property type="evidence" value="ECO:0007669"/>
    <property type="project" value="TreeGrafter"/>
</dbReference>
<evidence type="ECO:0000259" key="3">
    <source>
        <dbReference type="PROSITE" id="PS51087"/>
    </source>
</evidence>
<dbReference type="HAMAP" id="MF_00791">
    <property type="entry name" value="ApaG"/>
    <property type="match status" value="1"/>
</dbReference>
<dbReference type="PANTHER" id="PTHR14289">
    <property type="entry name" value="F-BOX ONLY PROTEIN 3"/>
    <property type="match status" value="1"/>
</dbReference>
<evidence type="ECO:0000256" key="2">
    <source>
        <dbReference type="HAMAP-Rule" id="MF_00791"/>
    </source>
</evidence>
<dbReference type="PANTHER" id="PTHR14289:SF16">
    <property type="entry name" value="POLYMERASE DELTA-INTERACTING PROTEIN 2"/>
    <property type="match status" value="1"/>
</dbReference>
<keyword evidence="5" id="KW-1185">Reference proteome</keyword>
<dbReference type="InterPro" id="IPR007474">
    <property type="entry name" value="ApaG_domain"/>
</dbReference>
<dbReference type="RefSeq" id="WP_135995965.1">
    <property type="nucleotide sequence ID" value="NZ_CP071057.1"/>
</dbReference>
<feature type="domain" description="ApaG" evidence="3">
    <location>
        <begin position="3"/>
        <end position="127"/>
    </location>
</feature>
<dbReference type="InterPro" id="IPR023065">
    <property type="entry name" value="Uncharacterised_ApaG"/>
</dbReference>
<dbReference type="Proteomes" id="UP000308054">
    <property type="component" value="Unassembled WGS sequence"/>
</dbReference>
<comment type="caution">
    <text evidence="4">The sequence shown here is derived from an EMBL/GenBank/DDBJ whole genome shotgun (WGS) entry which is preliminary data.</text>
</comment>
<name>A0A4S2GY16_9PROT</name>
<proteinExistence type="inferred from homology"/>
<dbReference type="Gene3D" id="2.60.40.1470">
    <property type="entry name" value="ApaG domain"/>
    <property type="match status" value="1"/>
</dbReference>
<dbReference type="OrthoDB" id="9795226at2"/>
<dbReference type="PROSITE" id="PS51087">
    <property type="entry name" value="APAG"/>
    <property type="match status" value="1"/>
</dbReference>
<dbReference type="EMBL" id="SRXW01000003">
    <property type="protein sequence ID" value="TGY88120.1"/>
    <property type="molecule type" value="Genomic_DNA"/>
</dbReference>
<protein>
    <recommendedName>
        <fullName evidence="1 2">Protein ApaG</fullName>
    </recommendedName>
</protein>
<dbReference type="AlphaFoldDB" id="A0A4S2GY16"/>